<dbReference type="PANTHER" id="PTHR43833">
    <property type="entry name" value="POTASSIUM CHANNEL PROTEIN 2-RELATED-RELATED"/>
    <property type="match status" value="1"/>
</dbReference>
<feature type="domain" description="RCK C-terminal" evidence="8">
    <location>
        <begin position="179"/>
        <end position="263"/>
    </location>
</feature>
<evidence type="ECO:0000259" key="7">
    <source>
        <dbReference type="PROSITE" id="PS51201"/>
    </source>
</evidence>
<sequence>MAEIFEAREAIRLCTLDRRTASCDRGATEGGKGPFMKVIICGAGQVGWQIARHLSGERNDVTVVDNNAELVRRATDALDVQGIAGHASYPDVLERAGARDADMIIAATYSDEVNMVTCQVAHSIFEVPRKIARLRAQSYLTAIYSDLYRRDHMPIDVVISPEREVAEAALRRLNAPAAFDTEMFLEGKAQLLGIQLDENCPVVNTPLRQLTDLFSTLRAIVVGVRRNGKLFAPEPGDQLFPDDQVYVMAHFQDINRTFEIFGKTVHRQERVVILGGGNVGLAVARALEGRAERLRARVIEKNRFNAERAADALERTIVLHGDGMNMDLLNEAGIDRADAILAVTDDDNTNLLASVRAKQLGCPMAIALINDPTLIPLMEPLAIDAYINPRATTVSSILRHIRHGRVRSVYSIGDAEAEVIEAQILSPSPLAGRLIRDIEFPEGVLVGAVMKNGEVVKPTGDLRIDEGDVIVVFALAADVPEVERLFQVSIDFF</sequence>
<dbReference type="InterPro" id="IPR006037">
    <property type="entry name" value="RCK_C"/>
</dbReference>
<protein>
    <recommendedName>
        <fullName evidence="1">Trk system potassium uptake protein TrkA</fullName>
    </recommendedName>
</protein>
<keyword evidence="6" id="KW-0406">Ion transport</keyword>
<dbReference type="GO" id="GO:0015079">
    <property type="term" value="F:potassium ion transmembrane transporter activity"/>
    <property type="evidence" value="ECO:0007669"/>
    <property type="project" value="InterPro"/>
</dbReference>
<evidence type="ECO:0000313" key="9">
    <source>
        <dbReference type="EMBL" id="PWK57652.1"/>
    </source>
</evidence>
<evidence type="ECO:0000256" key="3">
    <source>
        <dbReference type="ARBA" id="ARBA00022538"/>
    </source>
</evidence>
<evidence type="ECO:0000313" key="10">
    <source>
        <dbReference type="Proteomes" id="UP000245390"/>
    </source>
</evidence>
<keyword evidence="2" id="KW-0813">Transport</keyword>
<dbReference type="InterPro" id="IPR050721">
    <property type="entry name" value="Trk_Ktr_HKT_K-transport"/>
</dbReference>
<evidence type="ECO:0000256" key="6">
    <source>
        <dbReference type="ARBA" id="ARBA00023065"/>
    </source>
</evidence>
<keyword evidence="10" id="KW-1185">Reference proteome</keyword>
<dbReference type="Pfam" id="PF02080">
    <property type="entry name" value="TrkA_C"/>
    <property type="match status" value="2"/>
</dbReference>
<evidence type="ECO:0000256" key="2">
    <source>
        <dbReference type="ARBA" id="ARBA00022448"/>
    </source>
</evidence>
<comment type="caution">
    <text evidence="9">The sequence shown here is derived from an EMBL/GenBank/DDBJ whole genome shotgun (WGS) entry which is preliminary data.</text>
</comment>
<evidence type="ECO:0000256" key="5">
    <source>
        <dbReference type="ARBA" id="ARBA00023027"/>
    </source>
</evidence>
<name>A0A316GAK4_9RHOB</name>
<evidence type="ECO:0000259" key="8">
    <source>
        <dbReference type="PROSITE" id="PS51202"/>
    </source>
</evidence>
<dbReference type="GO" id="GO:0005886">
    <property type="term" value="C:plasma membrane"/>
    <property type="evidence" value="ECO:0007669"/>
    <property type="project" value="InterPro"/>
</dbReference>
<proteinExistence type="predicted"/>
<dbReference type="Gene3D" id="3.30.70.1450">
    <property type="entry name" value="Regulator of K+ conductance, C-terminal domain"/>
    <property type="match status" value="2"/>
</dbReference>
<dbReference type="Gene3D" id="3.40.50.720">
    <property type="entry name" value="NAD(P)-binding Rossmann-like Domain"/>
    <property type="match status" value="2"/>
</dbReference>
<organism evidence="9 10">
    <name type="scientific">Silicimonas algicola</name>
    <dbReference type="NCBI Taxonomy" id="1826607"/>
    <lineage>
        <taxon>Bacteria</taxon>
        <taxon>Pseudomonadati</taxon>
        <taxon>Pseudomonadota</taxon>
        <taxon>Alphaproteobacteria</taxon>
        <taxon>Rhodobacterales</taxon>
        <taxon>Paracoccaceae</taxon>
    </lineage>
</organism>
<dbReference type="NCBIfam" id="NF007039">
    <property type="entry name" value="PRK09496.3-2"/>
    <property type="match status" value="1"/>
</dbReference>
<reference evidence="9 10" key="1">
    <citation type="submission" date="2018-05" db="EMBL/GenBank/DDBJ databases">
        <title>Genomic Encyclopedia of Type Strains, Phase IV (KMG-IV): sequencing the most valuable type-strain genomes for metagenomic binning, comparative biology and taxonomic classification.</title>
        <authorList>
            <person name="Goeker M."/>
        </authorList>
    </citation>
    <scope>NUCLEOTIDE SEQUENCE [LARGE SCALE GENOMIC DNA]</scope>
    <source>
        <strain evidence="9 10">DSM 103371</strain>
    </source>
</reference>
<dbReference type="NCBIfam" id="NF007031">
    <property type="entry name" value="PRK09496.1-2"/>
    <property type="match status" value="1"/>
</dbReference>
<evidence type="ECO:0000256" key="1">
    <source>
        <dbReference type="ARBA" id="ARBA00017378"/>
    </source>
</evidence>
<dbReference type="SUPFAM" id="SSF51735">
    <property type="entry name" value="NAD(P)-binding Rossmann-fold domains"/>
    <property type="match status" value="2"/>
</dbReference>
<dbReference type="InterPro" id="IPR003148">
    <property type="entry name" value="RCK_N"/>
</dbReference>
<dbReference type="PROSITE" id="PS51202">
    <property type="entry name" value="RCK_C"/>
    <property type="match status" value="2"/>
</dbReference>
<keyword evidence="5" id="KW-0520">NAD</keyword>
<gene>
    <name evidence="9" type="ORF">C8D95_102298</name>
</gene>
<dbReference type="EMBL" id="QGGV01000002">
    <property type="protein sequence ID" value="PWK57652.1"/>
    <property type="molecule type" value="Genomic_DNA"/>
</dbReference>
<dbReference type="InterPro" id="IPR036721">
    <property type="entry name" value="RCK_C_sf"/>
</dbReference>
<dbReference type="SUPFAM" id="SSF116726">
    <property type="entry name" value="TrkA C-terminal domain-like"/>
    <property type="match status" value="2"/>
</dbReference>
<dbReference type="AlphaFoldDB" id="A0A316GAK4"/>
<dbReference type="PANTHER" id="PTHR43833:SF5">
    <property type="entry name" value="TRK SYSTEM POTASSIUM UPTAKE PROTEIN TRKA"/>
    <property type="match status" value="1"/>
</dbReference>
<feature type="domain" description="RCK N-terminal" evidence="7">
    <location>
        <begin position="268"/>
        <end position="387"/>
    </location>
</feature>
<dbReference type="FunFam" id="3.40.50.720:FF:000027">
    <property type="entry name" value="Trk system potassium transporter TrkA"/>
    <property type="match status" value="1"/>
</dbReference>
<keyword evidence="3" id="KW-0633">Potassium transport</keyword>
<dbReference type="PROSITE" id="PS51201">
    <property type="entry name" value="RCK_N"/>
    <property type="match status" value="2"/>
</dbReference>
<feature type="domain" description="RCK C-terminal" evidence="8">
    <location>
        <begin position="407"/>
        <end position="488"/>
    </location>
</feature>
<dbReference type="Pfam" id="PF02254">
    <property type="entry name" value="TrkA_N"/>
    <property type="match status" value="2"/>
</dbReference>
<dbReference type="PRINTS" id="PR00335">
    <property type="entry name" value="KUPTAKETRKA"/>
</dbReference>
<dbReference type="NCBIfam" id="NF007032">
    <property type="entry name" value="PRK09496.1-4"/>
    <property type="match status" value="1"/>
</dbReference>
<evidence type="ECO:0000256" key="4">
    <source>
        <dbReference type="ARBA" id="ARBA00022958"/>
    </source>
</evidence>
<dbReference type="InterPro" id="IPR036291">
    <property type="entry name" value="NAD(P)-bd_dom_sf"/>
</dbReference>
<dbReference type="Proteomes" id="UP000245390">
    <property type="component" value="Unassembled WGS sequence"/>
</dbReference>
<keyword evidence="4" id="KW-0630">Potassium</keyword>
<accession>A0A316GAK4</accession>
<feature type="domain" description="RCK N-terminal" evidence="7">
    <location>
        <begin position="35"/>
        <end position="159"/>
    </location>
</feature>
<dbReference type="InterPro" id="IPR006036">
    <property type="entry name" value="K_uptake_TrkA"/>
</dbReference>